<dbReference type="UniPathway" id="UPA00056">
    <property type="reaction ID" value="UER00092"/>
</dbReference>
<dbReference type="PIRSF" id="PIRSF006205">
    <property type="entry name" value="Dxp_reductismrs"/>
    <property type="match status" value="1"/>
</dbReference>
<comment type="caution">
    <text evidence="9">Lacks conserved residue(s) required for the propagation of feature annotation.</text>
</comment>
<feature type="binding site" evidence="9">
    <location>
        <position position="149"/>
    </location>
    <ligand>
        <name>Mn(2+)</name>
        <dbReference type="ChEBI" id="CHEBI:29035"/>
    </ligand>
</feature>
<dbReference type="GO" id="GO:0016853">
    <property type="term" value="F:isomerase activity"/>
    <property type="evidence" value="ECO:0007669"/>
    <property type="project" value="UniProtKB-KW"/>
</dbReference>
<keyword evidence="4 9" id="KW-0521">NADP</keyword>
<keyword evidence="14" id="KW-1185">Reference proteome</keyword>
<keyword evidence="13" id="KW-0413">Isomerase</keyword>
<dbReference type="GO" id="GO:0030145">
    <property type="term" value="F:manganese ion binding"/>
    <property type="evidence" value="ECO:0007669"/>
    <property type="project" value="TreeGrafter"/>
</dbReference>
<comment type="pathway">
    <text evidence="1 9">Isoprenoid biosynthesis; isopentenyl diphosphate biosynthesis via DXP pathway; isopentenyl diphosphate from 1-deoxy-D-xylulose 5-phosphate: step 1/6.</text>
</comment>
<evidence type="ECO:0000256" key="9">
    <source>
        <dbReference type="HAMAP-Rule" id="MF_00183"/>
    </source>
</evidence>
<dbReference type="SUPFAM" id="SSF55347">
    <property type="entry name" value="Glyceraldehyde-3-phosphate dehydrogenase-like, C-terminal domain"/>
    <property type="match status" value="1"/>
</dbReference>
<feature type="binding site" evidence="9">
    <location>
        <position position="219"/>
    </location>
    <ligand>
        <name>Mn(2+)</name>
        <dbReference type="ChEBI" id="CHEBI:29035"/>
    </ligand>
</feature>
<keyword evidence="7 9" id="KW-0414">Isoprene biosynthesis</keyword>
<dbReference type="RefSeq" id="WP_134435908.1">
    <property type="nucleotide sequence ID" value="NZ_SOML01000003.1"/>
</dbReference>
<comment type="catalytic activity">
    <reaction evidence="8">
        <text>2-C-methyl-D-erythritol 4-phosphate + NADP(+) = 1-deoxy-D-xylulose 5-phosphate + NADPH + H(+)</text>
        <dbReference type="Rhea" id="RHEA:13717"/>
        <dbReference type="ChEBI" id="CHEBI:15378"/>
        <dbReference type="ChEBI" id="CHEBI:57783"/>
        <dbReference type="ChEBI" id="CHEBI:57792"/>
        <dbReference type="ChEBI" id="CHEBI:58262"/>
        <dbReference type="ChEBI" id="CHEBI:58349"/>
        <dbReference type="EC" id="1.1.1.267"/>
    </reaction>
    <physiologicalReaction direction="right-to-left" evidence="8">
        <dbReference type="Rhea" id="RHEA:13719"/>
    </physiologicalReaction>
</comment>
<feature type="binding site" evidence="9">
    <location>
        <position position="174"/>
    </location>
    <ligand>
        <name>1-deoxy-D-xylulose 5-phosphate</name>
        <dbReference type="ChEBI" id="CHEBI:57792"/>
    </ligand>
</feature>
<dbReference type="HAMAP" id="MF_00183">
    <property type="entry name" value="DXP_reductoisom"/>
    <property type="match status" value="1"/>
</dbReference>
<accession>A0A4Y8LA46</accession>
<dbReference type="Pfam" id="PF02670">
    <property type="entry name" value="DXP_reductoisom"/>
    <property type="match status" value="1"/>
</dbReference>
<evidence type="ECO:0000259" key="10">
    <source>
        <dbReference type="Pfam" id="PF02670"/>
    </source>
</evidence>
<feature type="binding site" evidence="9">
    <location>
        <position position="203"/>
    </location>
    <ligand>
        <name>NADPH</name>
        <dbReference type="ChEBI" id="CHEBI:57783"/>
    </ligand>
</feature>
<feature type="binding site" evidence="9">
    <location>
        <position position="123"/>
    </location>
    <ligand>
        <name>NADPH</name>
        <dbReference type="ChEBI" id="CHEBI:57783"/>
    </ligand>
</feature>
<dbReference type="InterPro" id="IPR013644">
    <property type="entry name" value="DXP_reductoisomerase_C"/>
</dbReference>
<organism evidence="13 14">
    <name type="scientific">Dysgonomonas capnocytophagoides</name>
    <dbReference type="NCBI Taxonomy" id="45254"/>
    <lineage>
        <taxon>Bacteria</taxon>
        <taxon>Pseudomonadati</taxon>
        <taxon>Bacteroidota</taxon>
        <taxon>Bacteroidia</taxon>
        <taxon>Bacteroidales</taxon>
        <taxon>Dysgonomonadaceae</taxon>
        <taxon>Dysgonomonas</taxon>
    </lineage>
</organism>
<feature type="binding site" evidence="9">
    <location>
        <position position="11"/>
    </location>
    <ligand>
        <name>NADPH</name>
        <dbReference type="ChEBI" id="CHEBI:57783"/>
    </ligand>
</feature>
<feature type="binding site" evidence="9">
    <location>
        <position position="210"/>
    </location>
    <ligand>
        <name>1-deoxy-D-xylulose 5-phosphate</name>
        <dbReference type="ChEBI" id="CHEBI:57792"/>
    </ligand>
</feature>
<feature type="binding site" evidence="9">
    <location>
        <position position="151"/>
    </location>
    <ligand>
        <name>Mn(2+)</name>
        <dbReference type="ChEBI" id="CHEBI:29035"/>
    </ligand>
</feature>
<feature type="binding site" evidence="9">
    <location>
        <position position="150"/>
    </location>
    <ligand>
        <name>1-deoxy-D-xylulose 5-phosphate</name>
        <dbReference type="ChEBI" id="CHEBI:57792"/>
    </ligand>
</feature>
<keyword evidence="3 9" id="KW-0479">Metal-binding</keyword>
<reference evidence="13 14" key="1">
    <citation type="submission" date="2019-03" db="EMBL/GenBank/DDBJ databases">
        <title>San Antonio Military Medical Center submission to MRSN (WRAIR), pending publication.</title>
        <authorList>
            <person name="Blyth D.M."/>
            <person name="Mccarthy S.L."/>
            <person name="Schall S.E."/>
            <person name="Stam J.A."/>
            <person name="Ong A.C."/>
            <person name="Mcgann P.T."/>
        </authorList>
    </citation>
    <scope>NUCLEOTIDE SEQUENCE [LARGE SCALE GENOMIC DNA]</scope>
    <source>
        <strain evidence="13 14">MRSN571793</strain>
    </source>
</reference>
<sequence length="381" mass="41981">MKRKLAILGSTGSIGTQALDVVREHPDKFEVYAITANNSLDLLIRQAREFQPEIVVIANDDKYIALKEALSDLPIKVWGGADSISQVVQDESIDIVLTAMVGYSGLAPTISAIKAKKTIALANKETLVVAGELITSLAMEYRVPILPVDSEHSAIFQCLNGENSPIEKILLTASGGPFRTYSPEQLQKVTKAQALKHPNWDMGAKITIDSATMMNKGFEMIEAKWLFGVTPAQVEVVVHPQSIIHSMVQFEDSSIIAQLGMPDMRLPIQYAFAYPNRLKSNFERLDIFKLATMTFEPADMTRFRNLAFAFEAANVGGNMPCIVNAANEIVVDAFLKDKVGFLEMSDIIEKTMQKTTFINKPAYEDYVASNDEARGIALSLI</sequence>
<keyword evidence="6 9" id="KW-0464">Manganese</keyword>
<dbReference type="NCBIfam" id="NF009114">
    <property type="entry name" value="PRK12464.1"/>
    <property type="match status" value="1"/>
</dbReference>
<dbReference type="GO" id="GO:0030604">
    <property type="term" value="F:1-deoxy-D-xylulose-5-phosphate reductoisomerase activity"/>
    <property type="evidence" value="ECO:0007669"/>
    <property type="project" value="UniProtKB-UniRule"/>
</dbReference>
<dbReference type="InterPro" id="IPR003821">
    <property type="entry name" value="DXP_reductoisomerase"/>
</dbReference>
<comment type="function">
    <text evidence="9">Catalyzes the NADPH-dependent rearrangement and reduction of 1-deoxy-D-xylulose-5-phosphate (DXP) to 2-C-methyl-D-erythritol 4-phosphate (MEP).</text>
</comment>
<protein>
    <recommendedName>
        <fullName evidence="9">1-deoxy-D-xylulose 5-phosphate reductoisomerase</fullName>
        <shortName evidence="9">DXP reductoisomerase</shortName>
        <ecNumber evidence="9">1.1.1.267</ecNumber>
    </recommendedName>
    <alternativeName>
        <fullName evidence="9">1-deoxyxylulose-5-phosphate reductoisomerase</fullName>
    </alternativeName>
    <alternativeName>
        <fullName evidence="9">2-C-methyl-D-erythritol 4-phosphate synthase</fullName>
    </alternativeName>
</protein>
<dbReference type="GO" id="GO:0070402">
    <property type="term" value="F:NADPH binding"/>
    <property type="evidence" value="ECO:0007669"/>
    <property type="project" value="InterPro"/>
</dbReference>
<feature type="binding site" evidence="9">
    <location>
        <position position="216"/>
    </location>
    <ligand>
        <name>1-deoxy-D-xylulose 5-phosphate</name>
        <dbReference type="ChEBI" id="CHEBI:57792"/>
    </ligand>
</feature>
<dbReference type="Gene3D" id="1.10.1740.10">
    <property type="match status" value="1"/>
</dbReference>
<feature type="binding site" evidence="9">
    <location>
        <position position="197"/>
    </location>
    <ligand>
        <name>1-deoxy-D-xylulose 5-phosphate</name>
        <dbReference type="ChEBI" id="CHEBI:57792"/>
    </ligand>
</feature>
<feature type="binding site" evidence="9">
    <location>
        <position position="124"/>
    </location>
    <ligand>
        <name>1-deoxy-D-xylulose 5-phosphate</name>
        <dbReference type="ChEBI" id="CHEBI:57792"/>
    </ligand>
</feature>
<dbReference type="OrthoDB" id="9806546at2"/>
<evidence type="ECO:0000256" key="2">
    <source>
        <dbReference type="ARBA" id="ARBA00006825"/>
    </source>
</evidence>
<evidence type="ECO:0000256" key="7">
    <source>
        <dbReference type="ARBA" id="ARBA00023229"/>
    </source>
</evidence>
<feature type="binding site" evidence="9">
    <location>
        <position position="14"/>
    </location>
    <ligand>
        <name>NADPH</name>
        <dbReference type="ChEBI" id="CHEBI:57783"/>
    </ligand>
</feature>
<evidence type="ECO:0000259" key="11">
    <source>
        <dbReference type="Pfam" id="PF08436"/>
    </source>
</evidence>
<dbReference type="Gene3D" id="3.40.50.720">
    <property type="entry name" value="NAD(P)-binding Rossmann-like Domain"/>
    <property type="match status" value="1"/>
</dbReference>
<evidence type="ECO:0000256" key="6">
    <source>
        <dbReference type="ARBA" id="ARBA00023211"/>
    </source>
</evidence>
<evidence type="ECO:0000259" key="12">
    <source>
        <dbReference type="Pfam" id="PF13288"/>
    </source>
</evidence>
<dbReference type="InterPro" id="IPR013512">
    <property type="entry name" value="DXP_reductoisomerase_N"/>
</dbReference>
<dbReference type="Pfam" id="PF13288">
    <property type="entry name" value="DXPR_C"/>
    <property type="match status" value="1"/>
</dbReference>
<proteinExistence type="inferred from homology"/>
<evidence type="ECO:0000256" key="1">
    <source>
        <dbReference type="ARBA" id="ARBA00005094"/>
    </source>
</evidence>
<keyword evidence="9" id="KW-0460">Magnesium</keyword>
<feature type="binding site" evidence="9">
    <location>
        <position position="12"/>
    </location>
    <ligand>
        <name>NADPH</name>
        <dbReference type="ChEBI" id="CHEBI:57783"/>
    </ligand>
</feature>
<evidence type="ECO:0000313" key="13">
    <source>
        <dbReference type="EMBL" id="TFD97366.1"/>
    </source>
</evidence>
<feature type="binding site" evidence="9">
    <location>
        <position position="151"/>
    </location>
    <ligand>
        <name>1-deoxy-D-xylulose 5-phosphate</name>
        <dbReference type="ChEBI" id="CHEBI:57792"/>
    </ligand>
</feature>
<comment type="caution">
    <text evidence="13">The sequence shown here is derived from an EMBL/GenBank/DDBJ whole genome shotgun (WGS) entry which is preliminary data.</text>
</comment>
<dbReference type="PANTHER" id="PTHR30525">
    <property type="entry name" value="1-DEOXY-D-XYLULOSE 5-PHOSPHATE REDUCTOISOMERASE"/>
    <property type="match status" value="1"/>
</dbReference>
<feature type="binding site" evidence="9">
    <location>
        <position position="125"/>
    </location>
    <ligand>
        <name>NADPH</name>
        <dbReference type="ChEBI" id="CHEBI:57783"/>
    </ligand>
</feature>
<dbReference type="GO" id="GO:0051484">
    <property type="term" value="P:isopentenyl diphosphate biosynthetic process, methylerythritol 4-phosphate pathway involved in terpenoid biosynthetic process"/>
    <property type="evidence" value="ECO:0007669"/>
    <property type="project" value="TreeGrafter"/>
</dbReference>
<dbReference type="Pfam" id="PF08436">
    <property type="entry name" value="DXP_redisom_C"/>
    <property type="match status" value="1"/>
</dbReference>
<feature type="binding site" evidence="9">
    <location>
        <position position="13"/>
    </location>
    <ligand>
        <name>NADPH</name>
        <dbReference type="ChEBI" id="CHEBI:57783"/>
    </ligand>
</feature>
<dbReference type="STRING" id="1121485.GCA_000426485_02405"/>
<gene>
    <name evidence="9" type="primary">dxr</name>
    <name evidence="13" type="ORF">E2605_06795</name>
</gene>
<evidence type="ECO:0000313" key="14">
    <source>
        <dbReference type="Proteomes" id="UP000297861"/>
    </source>
</evidence>
<dbReference type="PANTHER" id="PTHR30525:SF0">
    <property type="entry name" value="1-DEOXY-D-XYLULOSE 5-PHOSPHATE REDUCTOISOMERASE, CHLOROPLASTIC"/>
    <property type="match status" value="1"/>
</dbReference>
<evidence type="ECO:0000256" key="5">
    <source>
        <dbReference type="ARBA" id="ARBA00023002"/>
    </source>
</evidence>
<keyword evidence="5 9" id="KW-0560">Oxidoreductase</keyword>
<evidence type="ECO:0000256" key="4">
    <source>
        <dbReference type="ARBA" id="ARBA00022857"/>
    </source>
</evidence>
<dbReference type="FunFam" id="3.40.50.720:FF:000045">
    <property type="entry name" value="1-deoxy-D-xylulose 5-phosphate reductoisomerase"/>
    <property type="match status" value="1"/>
</dbReference>
<evidence type="ECO:0000256" key="3">
    <source>
        <dbReference type="ARBA" id="ARBA00022723"/>
    </source>
</evidence>
<dbReference type="InterPro" id="IPR026877">
    <property type="entry name" value="DXPR_C"/>
</dbReference>
<dbReference type="EC" id="1.1.1.267" evidence="9"/>
<comment type="cofactor">
    <cofactor evidence="9">
        <name>Mg(2+)</name>
        <dbReference type="ChEBI" id="CHEBI:18420"/>
    </cofactor>
    <cofactor evidence="9">
        <name>Mn(2+)</name>
        <dbReference type="ChEBI" id="CHEBI:29035"/>
    </cofactor>
</comment>
<dbReference type="NCBIfam" id="TIGR00243">
    <property type="entry name" value="Dxr"/>
    <property type="match status" value="1"/>
</dbReference>
<feature type="binding site" evidence="9">
    <location>
        <position position="215"/>
    </location>
    <ligand>
        <name>1-deoxy-D-xylulose 5-phosphate</name>
        <dbReference type="ChEBI" id="CHEBI:57792"/>
    </ligand>
</feature>
<dbReference type="EMBL" id="SOML01000003">
    <property type="protein sequence ID" value="TFD97366.1"/>
    <property type="molecule type" value="Genomic_DNA"/>
</dbReference>
<dbReference type="InterPro" id="IPR036291">
    <property type="entry name" value="NAD(P)-bd_dom_sf"/>
</dbReference>
<dbReference type="Proteomes" id="UP000297861">
    <property type="component" value="Unassembled WGS sequence"/>
</dbReference>
<feature type="binding site" evidence="9">
    <location>
        <position position="219"/>
    </location>
    <ligand>
        <name>1-deoxy-D-xylulose 5-phosphate</name>
        <dbReference type="ChEBI" id="CHEBI:57792"/>
    </ligand>
</feature>
<name>A0A4Y8LA46_9BACT</name>
<dbReference type="AlphaFoldDB" id="A0A4Y8LA46"/>
<comment type="similarity">
    <text evidence="2 9">Belongs to the DXR family.</text>
</comment>
<dbReference type="SUPFAM" id="SSF51735">
    <property type="entry name" value="NAD(P)-binding Rossmann-fold domains"/>
    <property type="match status" value="1"/>
</dbReference>
<feature type="domain" description="DXP reductoisomerase C-terminal" evidence="12">
    <location>
        <begin position="259"/>
        <end position="374"/>
    </location>
</feature>
<evidence type="ECO:0000256" key="8">
    <source>
        <dbReference type="ARBA" id="ARBA00048543"/>
    </source>
</evidence>
<dbReference type="SUPFAM" id="SSF69055">
    <property type="entry name" value="1-deoxy-D-xylulose-5-phosphate reductoisomerase, C-terminal domain"/>
    <property type="match status" value="1"/>
</dbReference>
<feature type="domain" description="1-deoxy-D-xylulose 5-phosphate reductoisomerase N-terminal" evidence="10">
    <location>
        <begin position="5"/>
        <end position="131"/>
    </location>
</feature>
<feature type="domain" description="1-deoxy-D-xylulose 5-phosphate reductoisomerase C-terminal" evidence="11">
    <location>
        <begin position="145"/>
        <end position="227"/>
    </location>
</feature>
<dbReference type="InterPro" id="IPR036169">
    <property type="entry name" value="DXPR_C_sf"/>
</dbReference>